<gene>
    <name evidence="2" type="ORF">ACFSKV_03605</name>
</gene>
<protein>
    <recommendedName>
        <fullName evidence="4">DUF4421 domain-containing protein</fullName>
    </recommendedName>
</protein>
<dbReference type="Proteomes" id="UP001597414">
    <property type="component" value="Unassembled WGS sequence"/>
</dbReference>
<organism evidence="2 3">
    <name type="scientific">Shivajiella indica</name>
    <dbReference type="NCBI Taxonomy" id="872115"/>
    <lineage>
        <taxon>Bacteria</taxon>
        <taxon>Pseudomonadati</taxon>
        <taxon>Bacteroidota</taxon>
        <taxon>Cytophagia</taxon>
        <taxon>Cytophagales</taxon>
        <taxon>Cyclobacteriaceae</taxon>
        <taxon>Shivajiella</taxon>
    </lineage>
</organism>
<proteinExistence type="predicted"/>
<accession>A0ABW5B3D9</accession>
<feature type="chain" id="PRO_5046597741" description="DUF4421 domain-containing protein" evidence="1">
    <location>
        <begin position="20"/>
        <end position="327"/>
    </location>
</feature>
<sequence>MKKYIPIILFFVFLGSAFGQDEDIFGIDTKARDRSRKSDSNVGNFTRNIMSTISFEFSGGGAYHTQLIDFNSESPGQYPISQYQNLENPRELTSDDTIKFRGGNMAFPLNVGVRINMFNTLTIGGGYGREFGSVSNLKGNDYEFAFQRGNYTFDKVYGTVALVLYDSRKRAKFLNWRYRKFASSNWYMQSEKNQRIRQNYPWKFLLEGEFGNLMIRKNFDDRVLTDGNGYYGVGLRIEREFSEYSRIFIKTGAEFRNFIYQSQDLAYFQNLKQTLYIAQVGFSINLPGTKRCKVPGCGVVMKHLHDGVEYRGSSIFNLQNRKVGQWY</sequence>
<evidence type="ECO:0000313" key="2">
    <source>
        <dbReference type="EMBL" id="MFD2200638.1"/>
    </source>
</evidence>
<feature type="signal peptide" evidence="1">
    <location>
        <begin position="1"/>
        <end position="19"/>
    </location>
</feature>
<evidence type="ECO:0000256" key="1">
    <source>
        <dbReference type="SAM" id="SignalP"/>
    </source>
</evidence>
<dbReference type="EMBL" id="JBHUIV010000010">
    <property type="protein sequence ID" value="MFD2200638.1"/>
    <property type="molecule type" value="Genomic_DNA"/>
</dbReference>
<keyword evidence="3" id="KW-1185">Reference proteome</keyword>
<comment type="caution">
    <text evidence="2">The sequence shown here is derived from an EMBL/GenBank/DDBJ whole genome shotgun (WGS) entry which is preliminary data.</text>
</comment>
<evidence type="ECO:0008006" key="4">
    <source>
        <dbReference type="Google" id="ProtNLM"/>
    </source>
</evidence>
<keyword evidence="1" id="KW-0732">Signal</keyword>
<evidence type="ECO:0000313" key="3">
    <source>
        <dbReference type="Proteomes" id="UP001597414"/>
    </source>
</evidence>
<name>A0ABW5B3D9_9BACT</name>
<reference evidence="3" key="1">
    <citation type="journal article" date="2019" name="Int. J. Syst. Evol. Microbiol.">
        <title>The Global Catalogue of Microorganisms (GCM) 10K type strain sequencing project: providing services to taxonomists for standard genome sequencing and annotation.</title>
        <authorList>
            <consortium name="The Broad Institute Genomics Platform"/>
            <consortium name="The Broad Institute Genome Sequencing Center for Infectious Disease"/>
            <person name="Wu L."/>
            <person name="Ma J."/>
        </authorList>
    </citation>
    <scope>NUCLEOTIDE SEQUENCE [LARGE SCALE GENOMIC DNA]</scope>
    <source>
        <strain evidence="3">KCTC 19812</strain>
    </source>
</reference>
<dbReference type="RefSeq" id="WP_380800450.1">
    <property type="nucleotide sequence ID" value="NZ_JBHUIV010000010.1"/>
</dbReference>